<organism evidence="2 3">
    <name type="scientific">Glonium stellatum</name>
    <dbReference type="NCBI Taxonomy" id="574774"/>
    <lineage>
        <taxon>Eukaryota</taxon>
        <taxon>Fungi</taxon>
        <taxon>Dikarya</taxon>
        <taxon>Ascomycota</taxon>
        <taxon>Pezizomycotina</taxon>
        <taxon>Dothideomycetes</taxon>
        <taxon>Pleosporomycetidae</taxon>
        <taxon>Gloniales</taxon>
        <taxon>Gloniaceae</taxon>
        <taxon>Glonium</taxon>
    </lineage>
</organism>
<gene>
    <name evidence="2" type="ORF">AOQ84DRAFT_195979</name>
</gene>
<evidence type="ECO:0000313" key="2">
    <source>
        <dbReference type="EMBL" id="OCL02044.1"/>
    </source>
</evidence>
<keyword evidence="3" id="KW-1185">Reference proteome</keyword>
<dbReference type="Proteomes" id="UP000250140">
    <property type="component" value="Unassembled WGS sequence"/>
</dbReference>
<accession>A0A8E2JMD5</accession>
<sequence>MASPPTNSEADETEQLSCHALISSYPTACQNASASAIVTRDVNCERAEPSRAQPTQHHHTGGDAAPYIKIKLPAQERGFFRDIALARALVTHQMFYRLNGTTARKPLVYRRTAFTAAGDLSASHLQSASPPIFPYTDPTLMRLSFHRRV</sequence>
<dbReference type="AlphaFoldDB" id="A0A8E2JMD5"/>
<proteinExistence type="predicted"/>
<evidence type="ECO:0000313" key="3">
    <source>
        <dbReference type="Proteomes" id="UP000250140"/>
    </source>
</evidence>
<name>A0A8E2JMD5_9PEZI</name>
<dbReference type="EMBL" id="KV751013">
    <property type="protein sequence ID" value="OCL02044.1"/>
    <property type="molecule type" value="Genomic_DNA"/>
</dbReference>
<feature type="region of interest" description="Disordered" evidence="1">
    <location>
        <begin position="45"/>
        <end position="64"/>
    </location>
</feature>
<protein>
    <submittedName>
        <fullName evidence="2">Uncharacterized protein</fullName>
    </submittedName>
</protein>
<reference evidence="2 3" key="1">
    <citation type="journal article" date="2016" name="Nat. Commun.">
        <title>Ectomycorrhizal ecology is imprinted in the genome of the dominant symbiotic fungus Cenococcum geophilum.</title>
        <authorList>
            <consortium name="DOE Joint Genome Institute"/>
            <person name="Peter M."/>
            <person name="Kohler A."/>
            <person name="Ohm R.A."/>
            <person name="Kuo A."/>
            <person name="Krutzmann J."/>
            <person name="Morin E."/>
            <person name="Arend M."/>
            <person name="Barry K.W."/>
            <person name="Binder M."/>
            <person name="Choi C."/>
            <person name="Clum A."/>
            <person name="Copeland A."/>
            <person name="Grisel N."/>
            <person name="Haridas S."/>
            <person name="Kipfer T."/>
            <person name="LaButti K."/>
            <person name="Lindquist E."/>
            <person name="Lipzen A."/>
            <person name="Maire R."/>
            <person name="Meier B."/>
            <person name="Mihaltcheva S."/>
            <person name="Molinier V."/>
            <person name="Murat C."/>
            <person name="Poggeler S."/>
            <person name="Quandt C.A."/>
            <person name="Sperisen C."/>
            <person name="Tritt A."/>
            <person name="Tisserant E."/>
            <person name="Crous P.W."/>
            <person name="Henrissat B."/>
            <person name="Nehls U."/>
            <person name="Egli S."/>
            <person name="Spatafora J.W."/>
            <person name="Grigoriev I.V."/>
            <person name="Martin F.M."/>
        </authorList>
    </citation>
    <scope>NUCLEOTIDE SEQUENCE [LARGE SCALE GENOMIC DNA]</scope>
    <source>
        <strain evidence="2 3">CBS 207.34</strain>
    </source>
</reference>
<evidence type="ECO:0000256" key="1">
    <source>
        <dbReference type="SAM" id="MobiDB-lite"/>
    </source>
</evidence>